<feature type="region of interest" description="Disordered" evidence="1">
    <location>
        <begin position="102"/>
        <end position="124"/>
    </location>
</feature>
<dbReference type="Proteomes" id="UP001417504">
    <property type="component" value="Unassembled WGS sequence"/>
</dbReference>
<protein>
    <recommendedName>
        <fullName evidence="4">Nuclear pore complex protein</fullName>
    </recommendedName>
</protein>
<feature type="region of interest" description="Disordered" evidence="1">
    <location>
        <begin position="911"/>
        <end position="959"/>
    </location>
</feature>
<dbReference type="PANTHER" id="PTHR33416">
    <property type="entry name" value="NUCLEAR PORE COMPLEX PROTEIN NUP1"/>
    <property type="match status" value="1"/>
</dbReference>
<dbReference type="EMBL" id="JBBNAE010000005">
    <property type="protein sequence ID" value="KAK9122959.1"/>
    <property type="molecule type" value="Genomic_DNA"/>
</dbReference>
<keyword evidence="3" id="KW-1185">Reference proteome</keyword>
<dbReference type="PANTHER" id="PTHR33416:SF20">
    <property type="entry name" value="NUCLEAR PORE COMPLEX PROTEIN NUP1"/>
    <property type="match status" value="1"/>
</dbReference>
<feature type="region of interest" description="Disordered" evidence="1">
    <location>
        <begin position="1"/>
        <end position="35"/>
    </location>
</feature>
<feature type="region of interest" description="Disordered" evidence="1">
    <location>
        <begin position="1110"/>
        <end position="1134"/>
    </location>
</feature>
<feature type="compositionally biased region" description="Polar residues" evidence="1">
    <location>
        <begin position="923"/>
        <end position="959"/>
    </location>
</feature>
<reference evidence="2 3" key="1">
    <citation type="submission" date="2024-01" db="EMBL/GenBank/DDBJ databases">
        <title>Genome assemblies of Stephania.</title>
        <authorList>
            <person name="Yang L."/>
        </authorList>
    </citation>
    <scope>NUCLEOTIDE SEQUENCE [LARGE SCALE GENOMIC DNA]</scope>
    <source>
        <strain evidence="2">QJT</strain>
        <tissue evidence="2">Leaf</tissue>
    </source>
</reference>
<evidence type="ECO:0000256" key="1">
    <source>
        <dbReference type="SAM" id="MobiDB-lite"/>
    </source>
</evidence>
<dbReference type="AlphaFoldDB" id="A0AAP0IWB0"/>
<feature type="region of interest" description="Disordered" evidence="1">
    <location>
        <begin position="729"/>
        <end position="768"/>
    </location>
</feature>
<evidence type="ECO:0000313" key="3">
    <source>
        <dbReference type="Proteomes" id="UP001417504"/>
    </source>
</evidence>
<sequence length="1227" mass="126785">MVSAADEGGAGGKMRRKPLRRASSATPYDRPASALRNNTGIANIGAESGTNGWLSRFIARGAQRFFSSVFRKALPAPQTVSDTNHEPEVRDELPVAVSFNSSTVQDKVSDERPIPTNRSDPDGIDDLEKILKQKTFTRAEIDRLTELLRSRTVDVEGHQKQKTEPSTLQPVGLKENEPKVQNSTGDFSAQVFEDDIASPAELAKAYMGRSSRIAPSPLGLRGQSFGGDVHLSRTPFPSKSPCLSIAPRSAVRVPSIPENTYTTPARRGRSAIYSMARTPYSRGVESVPGANVVPLSSQWSGDSSGGKQVSKRRSSVLDNDIGSIGPIRRIRQKTNLVSPFKSAGLATPGTSLLGPATTASADLMLGTTSSNWNPLPTSETKHNTSSHRHMENLDSSNPDMRFDSVPSQSNEMARKILQQLDKLVPSPRERSSDLKLATTVGKPPTKLTPNMLHGQALRSMEDVDTSKLLYNIQNADSSNGFSGTHLPGSKDLSPQTQIRVKENGPSKASCSGVKFSSEPNGPVLKSVKETLQSDKAGPAINFVSNLSQKKQGFKISAHEDFLEFDESTEKETLDSSTSVKETLDLSTSVKEKLDSSTGVSKANGNAVTVVKHGISSQTMPVVRTSEDLSPAPKLLKPTAAPLFGFTSSTNSGTGAAPLFGFSSSSNSGTVAAPLFGFSSSSNSGTGASPFTISSIAALSESSSLKFGDQTDSKLEPSTRFNHFILSAALERAEPSPPAAETDKGDKDKPVETGNSITREDTGSFIPATPTTSPFPFVSLLNNSAPKKDSLPPSGSLFPALPISATPSGSASNPIVSSATTNAATTATIGATVSTSPASPFPPASLFQFGSSTSALASSNSAPLPSTTSTLSTAPELKAKETSFGSLPSSSFGASSSALAGTANGPFAFGSSAPSTSTSTAPTNNPFQSFNTANASSGSLSSTQEPTTGTGNSLFSQNMPSQFGSTASAPIFGLSGSSPFSSGSSLFSSSSSSASAFGSVFGSTSSTNSSGASHFSFGSATTSSIPVSSSQSSSSPMSSSPFGLTSSQGVFSFGLSSGPASTAGSAPTPFGSSSIGSSSGSMFSFTSAASTANAAPPPIFPTFGSTPPVAAAVGSASPSNDQMNMEDSMAEDTMPSSNPVVPVFGQPANNTPAPSTFTFGSPMPSGGPAMFPFGSQQISLTQQTPPPFQAPGNFELPGAGGSFSLGTSGGDKSNRKMIKVNRSKLRKR</sequence>
<feature type="compositionally biased region" description="Gly residues" evidence="1">
    <location>
        <begin position="1197"/>
        <end position="1208"/>
    </location>
</feature>
<feature type="compositionally biased region" description="Basic residues" evidence="1">
    <location>
        <begin position="1214"/>
        <end position="1227"/>
    </location>
</feature>
<evidence type="ECO:0008006" key="4">
    <source>
        <dbReference type="Google" id="ProtNLM"/>
    </source>
</evidence>
<feature type="compositionally biased region" description="Polar residues" evidence="1">
    <location>
        <begin position="368"/>
        <end position="378"/>
    </location>
</feature>
<comment type="caution">
    <text evidence="2">The sequence shown here is derived from an EMBL/GenBank/DDBJ whole genome shotgun (WGS) entry which is preliminary data.</text>
</comment>
<feature type="region of interest" description="Disordered" evidence="1">
    <location>
        <begin position="1180"/>
        <end position="1227"/>
    </location>
</feature>
<feature type="compositionally biased region" description="Low complexity" evidence="1">
    <location>
        <begin position="911"/>
        <end position="922"/>
    </location>
</feature>
<proteinExistence type="predicted"/>
<name>A0AAP0IWB0_9MAGN</name>
<dbReference type="GO" id="GO:0071763">
    <property type="term" value="P:nuclear membrane organization"/>
    <property type="evidence" value="ECO:0007669"/>
    <property type="project" value="TreeGrafter"/>
</dbReference>
<dbReference type="GO" id="GO:0005635">
    <property type="term" value="C:nuclear envelope"/>
    <property type="evidence" value="ECO:0007669"/>
    <property type="project" value="TreeGrafter"/>
</dbReference>
<feature type="compositionally biased region" description="Basic and acidic residues" evidence="1">
    <location>
        <begin position="740"/>
        <end position="750"/>
    </location>
</feature>
<organism evidence="2 3">
    <name type="scientific">Stephania japonica</name>
    <dbReference type="NCBI Taxonomy" id="461633"/>
    <lineage>
        <taxon>Eukaryota</taxon>
        <taxon>Viridiplantae</taxon>
        <taxon>Streptophyta</taxon>
        <taxon>Embryophyta</taxon>
        <taxon>Tracheophyta</taxon>
        <taxon>Spermatophyta</taxon>
        <taxon>Magnoliopsida</taxon>
        <taxon>Ranunculales</taxon>
        <taxon>Menispermaceae</taxon>
        <taxon>Menispermoideae</taxon>
        <taxon>Cissampelideae</taxon>
        <taxon>Stephania</taxon>
    </lineage>
</organism>
<accession>A0AAP0IWB0</accession>
<gene>
    <name evidence="2" type="ORF">Sjap_012561</name>
</gene>
<feature type="region of interest" description="Disordered" evidence="1">
    <location>
        <begin position="368"/>
        <end position="400"/>
    </location>
</feature>
<evidence type="ECO:0000313" key="2">
    <source>
        <dbReference type="EMBL" id="KAK9122959.1"/>
    </source>
</evidence>